<dbReference type="Proteomes" id="UP000005621">
    <property type="component" value="Unassembled WGS sequence"/>
</dbReference>
<proteinExistence type="predicted"/>
<evidence type="ECO:0000313" key="1">
    <source>
        <dbReference type="EMBL" id="EGV01244.1"/>
    </source>
</evidence>
<accession>F9Q3Q3</accession>
<reference evidence="1 2" key="1">
    <citation type="submission" date="2011-07" db="EMBL/GenBank/DDBJ databases">
        <authorList>
            <person name="Harkins D.M."/>
            <person name="Madupu R."/>
            <person name="Durkin A.S."/>
            <person name="Torralba M."/>
            <person name="Methe B."/>
            <person name="Sutton G.G."/>
            <person name="Nelson K.E."/>
        </authorList>
    </citation>
    <scope>NUCLEOTIDE SEQUENCE [LARGE SCALE GENOMIC DNA]</scope>
    <source>
        <strain evidence="1 2">SK313</strain>
    </source>
</reference>
<gene>
    <name evidence="1" type="ORF">HMPREF9950_0237</name>
</gene>
<dbReference type="EMBL" id="AFUU01000004">
    <property type="protein sequence ID" value="EGV01244.1"/>
    <property type="molecule type" value="Genomic_DNA"/>
</dbReference>
<organism evidence="1 2">
    <name type="scientific">Streptococcus oralis SK313</name>
    <dbReference type="NCBI Taxonomy" id="1035190"/>
    <lineage>
        <taxon>Bacteria</taxon>
        <taxon>Bacillati</taxon>
        <taxon>Bacillota</taxon>
        <taxon>Bacilli</taxon>
        <taxon>Lactobacillales</taxon>
        <taxon>Streptococcaceae</taxon>
        <taxon>Streptococcus</taxon>
    </lineage>
</organism>
<evidence type="ECO:0000313" key="2">
    <source>
        <dbReference type="Proteomes" id="UP000005621"/>
    </source>
</evidence>
<name>F9Q3Q3_STROR</name>
<dbReference type="PATRIC" id="fig|1035190.4.peg.1379"/>
<protein>
    <submittedName>
        <fullName evidence="1">Uncharacterized protein</fullName>
    </submittedName>
</protein>
<dbReference type="AlphaFoldDB" id="F9Q3Q3"/>
<comment type="caution">
    <text evidence="1">The sequence shown here is derived from an EMBL/GenBank/DDBJ whole genome shotgun (WGS) entry which is preliminary data.</text>
</comment>
<sequence>MTEKMVEYKDSLAFIFWRNPEQKGSVLKSIGLLDKIRGLSKKDFFCI</sequence>